<feature type="region of interest" description="Disordered" evidence="1">
    <location>
        <begin position="1"/>
        <end position="42"/>
    </location>
</feature>
<dbReference type="Pfam" id="PF05057">
    <property type="entry name" value="DUF676"/>
    <property type="match status" value="1"/>
</dbReference>
<dbReference type="InterPro" id="IPR044294">
    <property type="entry name" value="Lipase-like"/>
</dbReference>
<proteinExistence type="predicted"/>
<dbReference type="PANTHER" id="PTHR12482:SF41">
    <property type="entry name" value="ALPHA_BETA-HYDROLASES SUPERFAMILY PROTEIN"/>
    <property type="match status" value="1"/>
</dbReference>
<keyword evidence="4" id="KW-1185">Reference proteome</keyword>
<gene>
    <name evidence="3" type="ORF">ILEXP_LOCUS43622</name>
</gene>
<organism evidence="3 4">
    <name type="scientific">Ilex paraguariensis</name>
    <name type="common">yerba mate</name>
    <dbReference type="NCBI Taxonomy" id="185542"/>
    <lineage>
        <taxon>Eukaryota</taxon>
        <taxon>Viridiplantae</taxon>
        <taxon>Streptophyta</taxon>
        <taxon>Embryophyta</taxon>
        <taxon>Tracheophyta</taxon>
        <taxon>Spermatophyta</taxon>
        <taxon>Magnoliopsida</taxon>
        <taxon>eudicotyledons</taxon>
        <taxon>Gunneridae</taxon>
        <taxon>Pentapetalae</taxon>
        <taxon>asterids</taxon>
        <taxon>campanulids</taxon>
        <taxon>Aquifoliales</taxon>
        <taxon>Aquifoliaceae</taxon>
        <taxon>Ilex</taxon>
    </lineage>
</organism>
<dbReference type="Gene3D" id="3.40.50.1820">
    <property type="entry name" value="alpha/beta hydrolase"/>
    <property type="match status" value="1"/>
</dbReference>
<dbReference type="EMBL" id="CAUOFW020006236">
    <property type="protein sequence ID" value="CAK9173889.1"/>
    <property type="molecule type" value="Genomic_DNA"/>
</dbReference>
<sequence length="384" mass="43267">MASEELQRNLETVEMEDRRSEMGSDKHKNRAKKNEMMKKKKKKTPYLPRFGCFKSKDDYPTIDESKGGRSFDMEATTTGNDRSPTHLVIMVNGIIGSAQNWRFAAKQFVKEHPHDVIVHCSECNTALLTFDGVDVMGNRLADEVMSVIKRHPGLQRISFIGHSLGGLVARYAIAKLYKKDTARKDCQENGECRPDESNLPHLEEKSKGKIAGLEPLNFITSATPHLGSRGHKQIPMLHGSYTLEKVASRVSGFLGRTGKHLFLMDSDGGKPPLLLQMVHDCEDLQFMSALQCFRRRVAYANASFDHIVGWSSSSIRHRNELPKHLQLSRNDKYPYIVNVETSETATLQQEVSFKAKLDDGYNTDDMEGVFLSYFVELIAGGAHF</sequence>
<protein>
    <recommendedName>
        <fullName evidence="2">DUF676 domain-containing protein</fullName>
    </recommendedName>
</protein>
<dbReference type="Proteomes" id="UP001642360">
    <property type="component" value="Unassembled WGS sequence"/>
</dbReference>
<feature type="compositionally biased region" description="Basic and acidic residues" evidence="1">
    <location>
        <begin position="15"/>
        <end position="37"/>
    </location>
</feature>
<dbReference type="SUPFAM" id="SSF53474">
    <property type="entry name" value="alpha/beta-Hydrolases"/>
    <property type="match status" value="1"/>
</dbReference>
<dbReference type="FunFam" id="3.40.50.1820:FF:000216">
    <property type="entry name" value="Alpha/beta-Hydrolases superfamily protein"/>
    <property type="match status" value="1"/>
</dbReference>
<reference evidence="3 4" key="1">
    <citation type="submission" date="2024-02" db="EMBL/GenBank/DDBJ databases">
        <authorList>
            <person name="Vignale AGUSTIN F."/>
            <person name="Sosa J E."/>
            <person name="Modenutti C."/>
        </authorList>
    </citation>
    <scope>NUCLEOTIDE SEQUENCE [LARGE SCALE GENOMIC DNA]</scope>
</reference>
<dbReference type="AlphaFoldDB" id="A0ABC8TWQ9"/>
<dbReference type="InterPro" id="IPR007751">
    <property type="entry name" value="DUF676_lipase-like"/>
</dbReference>
<evidence type="ECO:0000259" key="2">
    <source>
        <dbReference type="Pfam" id="PF05057"/>
    </source>
</evidence>
<comment type="caution">
    <text evidence="3">The sequence shown here is derived from an EMBL/GenBank/DDBJ whole genome shotgun (WGS) entry which is preliminary data.</text>
</comment>
<feature type="domain" description="DUF676" evidence="2">
    <location>
        <begin position="83"/>
        <end position="312"/>
    </location>
</feature>
<evidence type="ECO:0000256" key="1">
    <source>
        <dbReference type="SAM" id="MobiDB-lite"/>
    </source>
</evidence>
<dbReference type="InterPro" id="IPR029058">
    <property type="entry name" value="AB_hydrolase_fold"/>
</dbReference>
<evidence type="ECO:0000313" key="4">
    <source>
        <dbReference type="Proteomes" id="UP001642360"/>
    </source>
</evidence>
<name>A0ABC8TWQ9_9AQUA</name>
<evidence type="ECO:0000313" key="3">
    <source>
        <dbReference type="EMBL" id="CAK9173889.1"/>
    </source>
</evidence>
<accession>A0ABC8TWQ9</accession>
<dbReference type="PANTHER" id="PTHR12482">
    <property type="entry name" value="LIPASE ROG1-RELATED-RELATED"/>
    <property type="match status" value="1"/>
</dbReference>